<dbReference type="InterPro" id="IPR036758">
    <property type="entry name" value="At5g01610-like"/>
</dbReference>
<dbReference type="eggNOG" id="ENOG502S0AQ">
    <property type="taxonomic scope" value="Eukaryota"/>
</dbReference>
<protein>
    <recommendedName>
        <fullName evidence="4">DUF538 domain-containing protein</fullName>
    </recommendedName>
</protein>
<dbReference type="STRING" id="981085.W9RQ50"/>
<dbReference type="PANTHER" id="PTHR31676">
    <property type="entry name" value="T31J12.3 PROTEIN-RELATED"/>
    <property type="match status" value="1"/>
</dbReference>
<dbReference type="OrthoDB" id="622488at2759"/>
<sequence length="167" mass="18781">MASPSISLYLILLTLLSTANFCFPRSNLNRPIPLNSPNTDVHDLLPKYGLPRGLLPDNVKSYTLSNDGAFEIELYDTCYIKFDRLVYYEKTVKGKISRGKVSDVSGIQAKKGFFWVSISGIIAHPEKNKIEFKVGFLSEELSAQQFEVVRSCDKNSLLPYNPLLQSI</sequence>
<feature type="chain" id="PRO_5004929794" description="DUF538 domain-containing protein" evidence="1">
    <location>
        <begin position="25"/>
        <end position="167"/>
    </location>
</feature>
<evidence type="ECO:0000313" key="3">
    <source>
        <dbReference type="Proteomes" id="UP000030645"/>
    </source>
</evidence>
<feature type="signal peptide" evidence="1">
    <location>
        <begin position="1"/>
        <end position="24"/>
    </location>
</feature>
<dbReference type="SUPFAM" id="SSF141562">
    <property type="entry name" value="At5g01610-like"/>
    <property type="match status" value="1"/>
</dbReference>
<dbReference type="PANTHER" id="PTHR31676:SF96">
    <property type="entry name" value="EXPRESSED PROTEIN"/>
    <property type="match status" value="1"/>
</dbReference>
<keyword evidence="1" id="KW-0732">Signal</keyword>
<reference evidence="3" key="1">
    <citation type="submission" date="2013-01" db="EMBL/GenBank/DDBJ databases">
        <title>Draft Genome Sequence of a Mulberry Tree, Morus notabilis C.K. Schneid.</title>
        <authorList>
            <person name="He N."/>
            <person name="Zhao S."/>
        </authorList>
    </citation>
    <scope>NUCLEOTIDE SEQUENCE</scope>
</reference>
<dbReference type="EMBL" id="KE344934">
    <property type="protein sequence ID" value="EXB87353.1"/>
    <property type="molecule type" value="Genomic_DNA"/>
</dbReference>
<evidence type="ECO:0000256" key="1">
    <source>
        <dbReference type="SAM" id="SignalP"/>
    </source>
</evidence>
<dbReference type="InterPro" id="IPR007493">
    <property type="entry name" value="DUF538"/>
</dbReference>
<gene>
    <name evidence="2" type="ORF">L484_016699</name>
</gene>
<evidence type="ECO:0008006" key="4">
    <source>
        <dbReference type="Google" id="ProtNLM"/>
    </source>
</evidence>
<dbReference type="KEGG" id="mnt:21399737"/>
<keyword evidence="3" id="KW-1185">Reference proteome</keyword>
<dbReference type="Gene3D" id="2.30.240.10">
    <property type="entry name" value="At5g01610-like"/>
    <property type="match status" value="1"/>
</dbReference>
<proteinExistence type="predicted"/>
<dbReference type="Proteomes" id="UP000030645">
    <property type="component" value="Unassembled WGS sequence"/>
</dbReference>
<accession>W9RQ50</accession>
<evidence type="ECO:0000313" key="2">
    <source>
        <dbReference type="EMBL" id="EXB87353.1"/>
    </source>
</evidence>
<organism evidence="2 3">
    <name type="scientific">Morus notabilis</name>
    <dbReference type="NCBI Taxonomy" id="981085"/>
    <lineage>
        <taxon>Eukaryota</taxon>
        <taxon>Viridiplantae</taxon>
        <taxon>Streptophyta</taxon>
        <taxon>Embryophyta</taxon>
        <taxon>Tracheophyta</taxon>
        <taxon>Spermatophyta</taxon>
        <taxon>Magnoliopsida</taxon>
        <taxon>eudicotyledons</taxon>
        <taxon>Gunneridae</taxon>
        <taxon>Pentapetalae</taxon>
        <taxon>rosids</taxon>
        <taxon>fabids</taxon>
        <taxon>Rosales</taxon>
        <taxon>Moraceae</taxon>
        <taxon>Moreae</taxon>
        <taxon>Morus</taxon>
    </lineage>
</organism>
<dbReference type="AlphaFoldDB" id="W9RQ50"/>
<name>W9RQ50_9ROSA</name>
<dbReference type="Pfam" id="PF04398">
    <property type="entry name" value="DUF538"/>
    <property type="match status" value="1"/>
</dbReference>